<dbReference type="GO" id="GO:0009288">
    <property type="term" value="C:bacterial-type flagellum"/>
    <property type="evidence" value="ECO:0007669"/>
    <property type="project" value="InterPro"/>
</dbReference>
<evidence type="ECO:0000256" key="1">
    <source>
        <dbReference type="ARBA" id="ARBA00020110"/>
    </source>
</evidence>
<keyword evidence="3" id="KW-0282">Flagellum</keyword>
<proteinExistence type="predicted"/>
<gene>
    <name evidence="3" type="primary">hag</name>
    <name evidence="3" type="ORF">BN983_00317</name>
</gene>
<reference evidence="4" key="1">
    <citation type="submission" date="2014-03" db="EMBL/GenBank/DDBJ databases">
        <authorList>
            <person name="Urmite Genomes U."/>
        </authorList>
    </citation>
    <scope>NUCLEOTIDE SEQUENCE [LARGE SCALE GENOMIC DNA]</scope>
    <source>
        <strain evidence="4">HD-03</strain>
    </source>
</reference>
<comment type="caution">
    <text evidence="3">The sequence shown here is derived from an EMBL/GenBank/DDBJ whole genome shotgun (WGS) entry which is preliminary data.</text>
</comment>
<dbReference type="GO" id="GO:0005198">
    <property type="term" value="F:structural molecule activity"/>
    <property type="evidence" value="ECO:0007669"/>
    <property type="project" value="InterPro"/>
</dbReference>
<name>A0A024P1E0_9BACI</name>
<evidence type="ECO:0000313" key="4">
    <source>
        <dbReference type="Proteomes" id="UP000028868"/>
    </source>
</evidence>
<dbReference type="InterPro" id="IPR001492">
    <property type="entry name" value="Flagellin"/>
</dbReference>
<dbReference type="Gene3D" id="1.20.1330.10">
    <property type="entry name" value="f41 fragment of flagellin, N-terminal domain"/>
    <property type="match status" value="1"/>
</dbReference>
<dbReference type="InterPro" id="IPR001029">
    <property type="entry name" value="Flagellin_N"/>
</dbReference>
<dbReference type="PRINTS" id="PR00207">
    <property type="entry name" value="FLAGELLIN"/>
</dbReference>
<accession>A0A024P1E0</accession>
<dbReference type="Pfam" id="PF00669">
    <property type="entry name" value="Flagellin_N"/>
    <property type="match status" value="1"/>
</dbReference>
<sequence>MFNFVTDMGIYRINNASDDAGGLAISEKMRGQIRGLDQASRNAQDGISLIQTAEGALNETHDILQRMLELSVQSSNE</sequence>
<evidence type="ECO:0000313" key="3">
    <source>
        <dbReference type="EMBL" id="CDQ22114.1"/>
    </source>
</evidence>
<protein>
    <recommendedName>
        <fullName evidence="1">Flagellin</fullName>
    </recommendedName>
</protein>
<dbReference type="Proteomes" id="UP000028868">
    <property type="component" value="Unassembled WGS sequence"/>
</dbReference>
<dbReference type="PANTHER" id="PTHR42792:SF2">
    <property type="entry name" value="FLAGELLIN"/>
    <property type="match status" value="1"/>
</dbReference>
<keyword evidence="4" id="KW-1185">Reference proteome</keyword>
<dbReference type="SUPFAM" id="SSF64518">
    <property type="entry name" value="Phase 1 flagellin"/>
    <property type="match status" value="1"/>
</dbReference>
<dbReference type="PANTHER" id="PTHR42792">
    <property type="entry name" value="FLAGELLIN"/>
    <property type="match status" value="1"/>
</dbReference>
<organism evidence="3 4">
    <name type="scientific">Halobacillus karajensis</name>
    <dbReference type="NCBI Taxonomy" id="195088"/>
    <lineage>
        <taxon>Bacteria</taxon>
        <taxon>Bacillati</taxon>
        <taxon>Bacillota</taxon>
        <taxon>Bacilli</taxon>
        <taxon>Bacillales</taxon>
        <taxon>Bacillaceae</taxon>
        <taxon>Halobacillus</taxon>
    </lineage>
</organism>
<reference evidence="3 4" key="2">
    <citation type="submission" date="2014-05" db="EMBL/GenBank/DDBJ databases">
        <title>Draft genome sequence of Halobacillus karajensis HK-03.</title>
        <authorList>
            <person name="Khelaifia S."/>
            <person name="Croce O."/>
            <person name="Lagier J.C."/>
            <person name="Raoult D."/>
        </authorList>
    </citation>
    <scope>NUCLEOTIDE SEQUENCE [LARGE SCALE GENOMIC DNA]</scope>
    <source>
        <strain evidence="3 4">HD-03</strain>
    </source>
</reference>
<evidence type="ECO:0000259" key="2">
    <source>
        <dbReference type="Pfam" id="PF00669"/>
    </source>
</evidence>
<dbReference type="EMBL" id="CCDI010000001">
    <property type="protein sequence ID" value="CDQ22114.1"/>
    <property type="molecule type" value="Genomic_DNA"/>
</dbReference>
<feature type="domain" description="Flagellin N-terminal" evidence="2">
    <location>
        <begin position="12"/>
        <end position="77"/>
    </location>
</feature>
<dbReference type="AlphaFoldDB" id="A0A024P1E0"/>
<keyword evidence="3" id="KW-0969">Cilium</keyword>
<keyword evidence="3" id="KW-0966">Cell projection</keyword>